<comment type="similarity">
    <text evidence="3">Belongs to the class-I pyridoxal-phosphate-dependent aminotransferase family.</text>
</comment>
<feature type="domain" description="Aminotransferase class I/classII large" evidence="15">
    <location>
        <begin position="71"/>
        <end position="439"/>
    </location>
</feature>
<proteinExistence type="inferred from homology"/>
<accession>A0AAQ4DA91</accession>
<feature type="chain" id="PRO_5043018461" description="Aspartate aminotransferase" evidence="14">
    <location>
        <begin position="23"/>
        <end position="449"/>
    </location>
</feature>
<evidence type="ECO:0000256" key="12">
    <source>
        <dbReference type="ARBA" id="ARBA00049350"/>
    </source>
</evidence>
<dbReference type="FunFam" id="3.90.1150.10:FF:000001">
    <property type="entry name" value="Aspartate aminotransferase"/>
    <property type="match status" value="1"/>
</dbReference>
<evidence type="ECO:0000256" key="6">
    <source>
        <dbReference type="ARBA" id="ARBA00022576"/>
    </source>
</evidence>
<dbReference type="Proteomes" id="UP001321473">
    <property type="component" value="Unassembled WGS sequence"/>
</dbReference>
<evidence type="ECO:0000256" key="3">
    <source>
        <dbReference type="ARBA" id="ARBA00007441"/>
    </source>
</evidence>
<sequence length="449" mass="50541">MHLTSSTCTFFLLSLKVPLLAAVPEKRLLYLVAALYSLRRKKMTRFSCVEAAPPVEIFALMRAYRADTFAQKVDLGVGAYRTEEAKPWVLPVVRKVEKEMAEDTSLNHEYLGQLGLDDFSKAAIHMLLGNENQAIKEGRAVGVQCLSGTGSLRVGADLLCKHAKFSTVYMSTPTWPNHALVFKHSGFQNLKHYRYWDAKNRRLDFDGMIEDLQNAPEDSVVVLHACAHNPTGIDPTEDQWKKIAEVIKAKKLFPFFDCAYQGFASGDLEKDSWAIRYFVSLGFELVCAQSFAKNFGLYNERIGNLLLVINDKAALTNVLAQITLLVRGNYSNPPNHGARIVSKVLNTPEYFEEWKGHIQTMANRIIAMRKALQDKLHELGTPGSWEHITKQIGMFSYTGLNQQQVQHLVQEYHVYLPKDGRISICGLNTGNVEYVAKAIHDAVTKFPQS</sequence>
<dbReference type="InterPro" id="IPR015421">
    <property type="entry name" value="PyrdxlP-dep_Trfase_major"/>
</dbReference>
<dbReference type="PANTHER" id="PTHR11879">
    <property type="entry name" value="ASPARTATE AMINOTRANSFERASE"/>
    <property type="match status" value="1"/>
</dbReference>
<comment type="cofactor">
    <cofactor evidence="1">
        <name>pyridoxal 5'-phosphate</name>
        <dbReference type="ChEBI" id="CHEBI:597326"/>
    </cofactor>
</comment>
<evidence type="ECO:0000256" key="2">
    <source>
        <dbReference type="ARBA" id="ARBA00004496"/>
    </source>
</evidence>
<comment type="miscellaneous">
    <text evidence="13">In eukaryotes there are cytoplasmic, mitochondrial and chloroplastic isozymes.</text>
</comment>
<dbReference type="NCBIfam" id="NF006719">
    <property type="entry name" value="PRK09257.1"/>
    <property type="match status" value="1"/>
</dbReference>
<dbReference type="InterPro" id="IPR004838">
    <property type="entry name" value="NHTrfase_class1_PyrdxlP-BS"/>
</dbReference>
<comment type="catalytic activity">
    <reaction evidence="9">
        <text>(2S)-2-aminobutanoate + 2-oxoglutarate = 2-oxobutanoate + L-glutamate</text>
        <dbReference type="Rhea" id="RHEA:70223"/>
        <dbReference type="ChEBI" id="CHEBI:16763"/>
        <dbReference type="ChEBI" id="CHEBI:16810"/>
        <dbReference type="ChEBI" id="CHEBI:29985"/>
        <dbReference type="ChEBI" id="CHEBI:74359"/>
    </reaction>
    <physiologicalReaction direction="right-to-left" evidence="9">
        <dbReference type="Rhea" id="RHEA:70225"/>
    </physiologicalReaction>
</comment>
<evidence type="ECO:0000256" key="9">
    <source>
        <dbReference type="ARBA" id="ARBA00036027"/>
    </source>
</evidence>
<evidence type="ECO:0000256" key="7">
    <source>
        <dbReference type="ARBA" id="ARBA00022679"/>
    </source>
</evidence>
<evidence type="ECO:0000256" key="8">
    <source>
        <dbReference type="ARBA" id="ARBA00022898"/>
    </source>
</evidence>
<dbReference type="FunFam" id="3.40.640.10:FF:000044">
    <property type="entry name" value="Aspartate aminotransferase"/>
    <property type="match status" value="1"/>
</dbReference>
<gene>
    <name evidence="16" type="ORF">V5799_002988</name>
</gene>
<dbReference type="Pfam" id="PF00155">
    <property type="entry name" value="Aminotran_1_2"/>
    <property type="match status" value="1"/>
</dbReference>
<dbReference type="PANTHER" id="PTHR11879:SF55">
    <property type="entry name" value="GLUTAMATE OXALOACETATE TRANSAMINASE 1, ISOFORM B"/>
    <property type="match status" value="1"/>
</dbReference>
<evidence type="ECO:0000256" key="5">
    <source>
        <dbReference type="ARBA" id="ARBA00022490"/>
    </source>
</evidence>
<dbReference type="GO" id="GO:0004069">
    <property type="term" value="F:L-aspartate:2-oxoglutarate aminotransferase activity"/>
    <property type="evidence" value="ECO:0007669"/>
    <property type="project" value="UniProtKB-EC"/>
</dbReference>
<keyword evidence="6 13" id="KW-0032">Aminotransferase</keyword>
<dbReference type="InterPro" id="IPR015422">
    <property type="entry name" value="PyrdxlP-dep_Trfase_small"/>
</dbReference>
<evidence type="ECO:0000259" key="15">
    <source>
        <dbReference type="Pfam" id="PF00155"/>
    </source>
</evidence>
<dbReference type="PRINTS" id="PR00799">
    <property type="entry name" value="TRANSAMINASE"/>
</dbReference>
<comment type="subunit">
    <text evidence="4 13">Homodimer.</text>
</comment>
<dbReference type="AlphaFoldDB" id="A0AAQ4DA91"/>
<evidence type="ECO:0000256" key="14">
    <source>
        <dbReference type="SAM" id="SignalP"/>
    </source>
</evidence>
<dbReference type="CDD" id="cd00609">
    <property type="entry name" value="AAT_like"/>
    <property type="match status" value="1"/>
</dbReference>
<dbReference type="SUPFAM" id="SSF53383">
    <property type="entry name" value="PLP-dependent transferases"/>
    <property type="match status" value="1"/>
</dbReference>
<keyword evidence="14" id="KW-0732">Signal</keyword>
<dbReference type="GO" id="GO:0030170">
    <property type="term" value="F:pyridoxal phosphate binding"/>
    <property type="evidence" value="ECO:0007669"/>
    <property type="project" value="InterPro"/>
</dbReference>
<evidence type="ECO:0000256" key="13">
    <source>
        <dbReference type="RuleBase" id="RU000480"/>
    </source>
</evidence>
<evidence type="ECO:0000256" key="11">
    <source>
        <dbReference type="ARBA" id="ARBA00048761"/>
    </source>
</evidence>
<name>A0AAQ4DA91_AMBAM</name>
<dbReference type="GO" id="GO:0006532">
    <property type="term" value="P:aspartate biosynthetic process"/>
    <property type="evidence" value="ECO:0007669"/>
    <property type="project" value="TreeGrafter"/>
</dbReference>
<evidence type="ECO:0000256" key="10">
    <source>
        <dbReference type="ARBA" id="ARBA00048507"/>
    </source>
</evidence>
<dbReference type="InterPro" id="IPR004839">
    <property type="entry name" value="Aminotransferase_I/II_large"/>
</dbReference>
<dbReference type="InterPro" id="IPR015424">
    <property type="entry name" value="PyrdxlP-dep_Trfase"/>
</dbReference>
<dbReference type="EC" id="2.6.1.1" evidence="13"/>
<evidence type="ECO:0000313" key="17">
    <source>
        <dbReference type="Proteomes" id="UP001321473"/>
    </source>
</evidence>
<dbReference type="Gene3D" id="3.40.640.10">
    <property type="entry name" value="Type I PLP-dependent aspartate aminotransferase-like (Major domain)"/>
    <property type="match status" value="1"/>
</dbReference>
<dbReference type="InterPro" id="IPR000796">
    <property type="entry name" value="Asp_trans"/>
</dbReference>
<comment type="catalytic activity">
    <reaction evidence="11">
        <text>3-sulfino-L-alanine + 2-oxoglutarate = 3-sulfinopyruvate + L-glutamate</text>
        <dbReference type="Rhea" id="RHEA:70295"/>
        <dbReference type="ChEBI" id="CHEBI:16810"/>
        <dbReference type="ChEBI" id="CHEBI:29985"/>
        <dbReference type="ChEBI" id="CHEBI:61085"/>
        <dbReference type="ChEBI" id="CHEBI:140699"/>
    </reaction>
    <physiologicalReaction direction="right-to-left" evidence="11">
        <dbReference type="Rhea" id="RHEA:70297"/>
    </physiologicalReaction>
</comment>
<comment type="subcellular location">
    <subcellularLocation>
        <location evidence="2">Cytoplasm</location>
    </subcellularLocation>
</comment>
<keyword evidence="17" id="KW-1185">Reference proteome</keyword>
<dbReference type="Gene3D" id="3.90.1150.10">
    <property type="entry name" value="Aspartate Aminotransferase, domain 1"/>
    <property type="match status" value="1"/>
</dbReference>
<comment type="catalytic activity">
    <reaction evidence="10">
        <text>L-aspartate + 2-oxoglutarate = oxaloacetate + L-glutamate</text>
        <dbReference type="Rhea" id="RHEA:21824"/>
        <dbReference type="ChEBI" id="CHEBI:16452"/>
        <dbReference type="ChEBI" id="CHEBI:16810"/>
        <dbReference type="ChEBI" id="CHEBI:29985"/>
        <dbReference type="ChEBI" id="CHEBI:29991"/>
        <dbReference type="EC" id="2.6.1.1"/>
    </reaction>
    <physiologicalReaction direction="left-to-right" evidence="10">
        <dbReference type="Rhea" id="RHEA:21825"/>
    </physiologicalReaction>
</comment>
<keyword evidence="8" id="KW-0663">Pyridoxal phosphate</keyword>
<evidence type="ECO:0000256" key="1">
    <source>
        <dbReference type="ARBA" id="ARBA00001933"/>
    </source>
</evidence>
<dbReference type="EMBL" id="JARKHS020033115">
    <property type="protein sequence ID" value="KAK8759381.1"/>
    <property type="molecule type" value="Genomic_DNA"/>
</dbReference>
<dbReference type="GO" id="GO:0047801">
    <property type="term" value="F:L-cysteine transaminase activity"/>
    <property type="evidence" value="ECO:0007669"/>
    <property type="project" value="UniProtKB-EC"/>
</dbReference>
<protein>
    <recommendedName>
        <fullName evidence="13">Aspartate aminotransferase</fullName>
        <ecNumber evidence="13">2.6.1.1</ecNumber>
    </recommendedName>
</protein>
<comment type="catalytic activity">
    <reaction evidence="12">
        <text>L-cysteine + 2-oxoglutarate = 2-oxo-3-sulfanylpropanoate + L-glutamate</text>
        <dbReference type="Rhea" id="RHEA:17441"/>
        <dbReference type="ChEBI" id="CHEBI:16810"/>
        <dbReference type="ChEBI" id="CHEBI:29985"/>
        <dbReference type="ChEBI" id="CHEBI:35235"/>
        <dbReference type="ChEBI" id="CHEBI:57678"/>
        <dbReference type="EC" id="2.6.1.3"/>
    </reaction>
    <physiologicalReaction direction="left-to-right" evidence="12">
        <dbReference type="Rhea" id="RHEA:17442"/>
    </physiologicalReaction>
</comment>
<keyword evidence="7 13" id="KW-0808">Transferase</keyword>
<evidence type="ECO:0000313" key="16">
    <source>
        <dbReference type="EMBL" id="KAK8759381.1"/>
    </source>
</evidence>
<reference evidence="16 17" key="1">
    <citation type="journal article" date="2023" name="Arcadia Sci">
        <title>De novo assembly of a long-read Amblyomma americanum tick genome.</title>
        <authorList>
            <person name="Chou S."/>
            <person name="Poskanzer K.E."/>
            <person name="Rollins M."/>
            <person name="Thuy-Boun P.S."/>
        </authorList>
    </citation>
    <scope>NUCLEOTIDE SEQUENCE [LARGE SCALE GENOMIC DNA]</scope>
    <source>
        <strain evidence="16">F_SG_1</strain>
        <tissue evidence="16">Salivary glands</tissue>
    </source>
</reference>
<dbReference type="GO" id="GO:0005829">
    <property type="term" value="C:cytosol"/>
    <property type="evidence" value="ECO:0007669"/>
    <property type="project" value="TreeGrafter"/>
</dbReference>
<keyword evidence="5" id="KW-0963">Cytoplasm</keyword>
<evidence type="ECO:0000256" key="4">
    <source>
        <dbReference type="ARBA" id="ARBA00011738"/>
    </source>
</evidence>
<comment type="caution">
    <text evidence="16">The sequence shown here is derived from an EMBL/GenBank/DDBJ whole genome shotgun (WGS) entry which is preliminary data.</text>
</comment>
<dbReference type="PROSITE" id="PS00105">
    <property type="entry name" value="AA_TRANSFER_CLASS_1"/>
    <property type="match status" value="1"/>
</dbReference>
<feature type="signal peptide" evidence="14">
    <location>
        <begin position="1"/>
        <end position="22"/>
    </location>
</feature>
<organism evidence="16 17">
    <name type="scientific">Amblyomma americanum</name>
    <name type="common">Lone star tick</name>
    <dbReference type="NCBI Taxonomy" id="6943"/>
    <lineage>
        <taxon>Eukaryota</taxon>
        <taxon>Metazoa</taxon>
        <taxon>Ecdysozoa</taxon>
        <taxon>Arthropoda</taxon>
        <taxon>Chelicerata</taxon>
        <taxon>Arachnida</taxon>
        <taxon>Acari</taxon>
        <taxon>Parasitiformes</taxon>
        <taxon>Ixodida</taxon>
        <taxon>Ixodoidea</taxon>
        <taxon>Ixodidae</taxon>
        <taxon>Amblyomminae</taxon>
        <taxon>Amblyomma</taxon>
    </lineage>
</organism>